<dbReference type="AlphaFoldDB" id="Q8S654"/>
<evidence type="ECO:0000256" key="1">
    <source>
        <dbReference type="SAM" id="MobiDB-lite"/>
    </source>
</evidence>
<proteinExistence type="predicted"/>
<feature type="compositionally biased region" description="Basic and acidic residues" evidence="1">
    <location>
        <begin position="13"/>
        <end position="32"/>
    </location>
</feature>
<reference evidence="3" key="1">
    <citation type="journal article" date="2005" name="Nature">
        <title>The map-based sequence of the rice genome.</title>
        <authorList>
            <consortium name="International rice genome sequencing project (IRGSP)"/>
            <person name="Matsumoto T."/>
            <person name="Wu J."/>
            <person name="Kanamori H."/>
            <person name="Katayose Y."/>
            <person name="Fujisawa M."/>
            <person name="Namiki N."/>
            <person name="Mizuno H."/>
            <person name="Yamamoto K."/>
            <person name="Antonio B.A."/>
            <person name="Baba T."/>
            <person name="Sakata K."/>
            <person name="Nagamura Y."/>
            <person name="Aoki H."/>
            <person name="Arikawa K."/>
            <person name="Arita K."/>
            <person name="Bito T."/>
            <person name="Chiden Y."/>
            <person name="Fujitsuka N."/>
            <person name="Fukunaka R."/>
            <person name="Hamada M."/>
            <person name="Harada C."/>
            <person name="Hayashi A."/>
            <person name="Hijishita S."/>
            <person name="Honda M."/>
            <person name="Hosokawa S."/>
            <person name="Ichikawa Y."/>
            <person name="Idonuma A."/>
            <person name="Iijima M."/>
            <person name="Ikeda M."/>
            <person name="Ikeno M."/>
            <person name="Ito K."/>
            <person name="Ito S."/>
            <person name="Ito T."/>
            <person name="Ito Y."/>
            <person name="Ito Y."/>
            <person name="Iwabuchi A."/>
            <person name="Kamiya K."/>
            <person name="Karasawa W."/>
            <person name="Kurita K."/>
            <person name="Katagiri S."/>
            <person name="Kikuta A."/>
            <person name="Kobayashi H."/>
            <person name="Kobayashi N."/>
            <person name="Machita K."/>
            <person name="Maehara T."/>
            <person name="Masukawa M."/>
            <person name="Mizubayashi T."/>
            <person name="Mukai Y."/>
            <person name="Nagasaki H."/>
            <person name="Nagata Y."/>
            <person name="Naito S."/>
            <person name="Nakashima M."/>
            <person name="Nakama Y."/>
            <person name="Nakamichi Y."/>
            <person name="Nakamura M."/>
            <person name="Meguro A."/>
            <person name="Negishi M."/>
            <person name="Ohta I."/>
            <person name="Ohta T."/>
            <person name="Okamoto M."/>
            <person name="Ono N."/>
            <person name="Saji S."/>
            <person name="Sakaguchi M."/>
            <person name="Sakai K."/>
            <person name="Shibata M."/>
            <person name="Shimokawa T."/>
            <person name="Song J."/>
            <person name="Takazaki Y."/>
            <person name="Terasawa K."/>
            <person name="Tsugane M."/>
            <person name="Tsuji K."/>
            <person name="Ueda S."/>
            <person name="Waki K."/>
            <person name="Yamagata H."/>
            <person name="Yamamoto M."/>
            <person name="Yamamoto S."/>
            <person name="Yamane H."/>
            <person name="Yoshiki S."/>
            <person name="Yoshihara R."/>
            <person name="Yukawa K."/>
            <person name="Zhong H."/>
            <person name="Yano M."/>
            <person name="Yuan Q."/>
            <person name="Ouyang S."/>
            <person name="Liu J."/>
            <person name="Jones K.M."/>
            <person name="Gansberger K."/>
            <person name="Moffat K."/>
            <person name="Hill J."/>
            <person name="Bera J."/>
            <person name="Fadrosh D."/>
            <person name="Jin S."/>
            <person name="Johri S."/>
            <person name="Kim M."/>
            <person name="Overton L."/>
            <person name="Reardon M."/>
            <person name="Tsitrin T."/>
            <person name="Vuong H."/>
            <person name="Weaver B."/>
            <person name="Ciecko A."/>
            <person name="Tallon L."/>
            <person name="Jackson J."/>
            <person name="Pai G."/>
            <person name="Aken S.V."/>
            <person name="Utterback T."/>
            <person name="Reidmuller S."/>
            <person name="Feldblyum T."/>
            <person name="Hsiao J."/>
            <person name="Zismann V."/>
            <person name="Iobst S."/>
            <person name="de Vazeille A.R."/>
            <person name="Buell C.R."/>
            <person name="Ying K."/>
            <person name="Li Y."/>
            <person name="Lu T."/>
            <person name="Huang Y."/>
            <person name="Zhao Q."/>
            <person name="Feng Q."/>
            <person name="Zhang L."/>
            <person name="Zhu J."/>
            <person name="Weng Q."/>
            <person name="Mu J."/>
            <person name="Lu Y."/>
            <person name="Fan D."/>
            <person name="Liu Y."/>
            <person name="Guan J."/>
            <person name="Zhang Y."/>
            <person name="Yu S."/>
            <person name="Liu X."/>
            <person name="Zhang Y."/>
            <person name="Hong G."/>
            <person name="Han B."/>
            <person name="Choisne N."/>
            <person name="Demange N."/>
            <person name="Orjeda G."/>
            <person name="Samain S."/>
            <person name="Cattolico L."/>
            <person name="Pelletier E."/>
            <person name="Couloux A."/>
            <person name="Segurens B."/>
            <person name="Wincker P."/>
            <person name="D'Hont A."/>
            <person name="Scarpelli C."/>
            <person name="Weissenbach J."/>
            <person name="Salanoubat M."/>
            <person name="Quetier F."/>
            <person name="Yu Y."/>
            <person name="Kim H.R."/>
            <person name="Rambo T."/>
            <person name="Currie J."/>
            <person name="Collura K."/>
            <person name="Luo M."/>
            <person name="Yang T."/>
            <person name="Ammiraju J.S.S."/>
            <person name="Engler F."/>
            <person name="Soderlund C."/>
            <person name="Wing R.A."/>
            <person name="Palmer L.E."/>
            <person name="de la Bastide M."/>
            <person name="Spiegel L."/>
            <person name="Nascimento L."/>
            <person name="Zutavern T."/>
            <person name="O'Shaughnessy A."/>
            <person name="Dike S."/>
            <person name="Dedhia N."/>
            <person name="Preston R."/>
            <person name="Balija V."/>
            <person name="McCombie W.R."/>
            <person name="Chow T."/>
            <person name="Chen H."/>
            <person name="Chung M."/>
            <person name="Chen C."/>
            <person name="Shaw J."/>
            <person name="Wu H."/>
            <person name="Hsiao K."/>
            <person name="Chao Y."/>
            <person name="Chu M."/>
            <person name="Cheng C."/>
            <person name="Hour A."/>
            <person name="Lee P."/>
            <person name="Lin S."/>
            <person name="Lin Y."/>
            <person name="Liou J."/>
            <person name="Liu S."/>
            <person name="Hsing Y."/>
            <person name="Raghuvanshi S."/>
            <person name="Mohanty A."/>
            <person name="Bharti A.K."/>
            <person name="Gaur A."/>
            <person name="Gupta V."/>
            <person name="Kumar D."/>
            <person name="Ravi V."/>
            <person name="Vij S."/>
            <person name="Kapur A."/>
            <person name="Khurana P."/>
            <person name="Khurana P."/>
            <person name="Khurana J.P."/>
            <person name="Tyagi A.K."/>
            <person name="Gaikwad K."/>
            <person name="Singh A."/>
            <person name="Dalal V."/>
            <person name="Srivastava S."/>
            <person name="Dixit A."/>
            <person name="Pal A.K."/>
            <person name="Ghazi I.A."/>
            <person name="Yadav M."/>
            <person name="Pandit A."/>
            <person name="Bhargava A."/>
            <person name="Sureshbabu K."/>
            <person name="Batra K."/>
            <person name="Sharma T.R."/>
            <person name="Mohapatra T."/>
            <person name="Singh N.K."/>
            <person name="Messing J."/>
            <person name="Nelson A.B."/>
            <person name="Fuks G."/>
            <person name="Kavchok S."/>
            <person name="Keizer G."/>
            <person name="Linton E."/>
            <person name="Llaca V."/>
            <person name="Song R."/>
            <person name="Tanyolac B."/>
            <person name="Young S."/>
            <person name="Ho-Il K."/>
            <person name="Hahn J.H."/>
            <person name="Sangsakoo G."/>
            <person name="Vanavichit A."/>
            <person name="de Mattos Luiz.A.T."/>
            <person name="Zimmer P.D."/>
            <person name="Malone G."/>
            <person name="Dellagostin O."/>
            <person name="de Oliveira A.C."/>
            <person name="Bevan M."/>
            <person name="Bancroft I."/>
            <person name="Minx P."/>
            <person name="Cordum H."/>
            <person name="Wilson R."/>
            <person name="Cheng Z."/>
            <person name="Jin W."/>
            <person name="Jiang J."/>
            <person name="Leong S.A."/>
            <person name="Iwama H."/>
            <person name="Gojobori T."/>
            <person name="Itoh T."/>
            <person name="Niimura Y."/>
            <person name="Fujii Y."/>
            <person name="Habara T."/>
            <person name="Sakai H."/>
            <person name="Sato Y."/>
            <person name="Wilson G."/>
            <person name="Kumar K."/>
            <person name="McCouch S."/>
            <person name="Juretic N."/>
            <person name="Hoen D."/>
            <person name="Wright S."/>
            <person name="Bruskiewich R."/>
            <person name="Bureau T."/>
            <person name="Miyao A."/>
            <person name="Hirochika H."/>
            <person name="Nishikawa T."/>
            <person name="Kadowaki K."/>
            <person name="Sugiura M."/>
            <person name="Burr B."/>
            <person name="Sasaki T."/>
        </authorList>
    </citation>
    <scope>NUCLEOTIDE SEQUENCE [LARGE SCALE GENOMIC DNA]</scope>
    <source>
        <strain evidence="3">cv. Nipponbare</strain>
    </source>
</reference>
<gene>
    <name evidence="2" type="primary">OSJNBa0004A10.14</name>
</gene>
<evidence type="ECO:0000313" key="3">
    <source>
        <dbReference type="Proteomes" id="UP000000763"/>
    </source>
</evidence>
<accession>Q8S654</accession>
<sequence length="387" mass="41904">MPPSPVPRARTRFSPEEWERQELQQHPKERAAPADVVIAGPKAGFSPEFRLIPKETPARSAAATVKSLRRAATAPAPRRRRTVKEELDPPTRSNAIHAVGLDGERVREKNGSPLPHTSLTDVAIFVGKGTVAGGRSLGWSPSENRCSSLTVQSVDSAAIPLPAHPPRHADDTLRHSAPQWCTETSTVARRSRPRSGGGDRILQRERGQTHNTQAKPPPGRTPTPRRRRRRCKALARPGKRVEALVSHPSLGSAITSRCHHHHSKAPPPPLIPAASCLPATSAVDANAAAAQPSAWATRRRRLLRAALVPPLVLAQIRPRGRIQARRRSSVAAPPPTTVVAPPAVTASTTAQPRRRRVPPRQIRPGGTDLGNFRRPGQSPSTLSMARR</sequence>
<feature type="compositionally biased region" description="Polar residues" evidence="1">
    <location>
        <begin position="179"/>
        <end position="188"/>
    </location>
</feature>
<feature type="region of interest" description="Disordered" evidence="1">
    <location>
        <begin position="1"/>
        <end position="34"/>
    </location>
</feature>
<feature type="region of interest" description="Disordered" evidence="1">
    <location>
        <begin position="159"/>
        <end position="247"/>
    </location>
</feature>
<evidence type="ECO:0000313" key="2">
    <source>
        <dbReference type="EMBL" id="AAM01110.1"/>
    </source>
</evidence>
<feature type="compositionally biased region" description="Basic residues" evidence="1">
    <location>
        <begin position="223"/>
        <end position="233"/>
    </location>
</feature>
<feature type="compositionally biased region" description="Polar residues" evidence="1">
    <location>
        <begin position="377"/>
        <end position="387"/>
    </location>
</feature>
<feature type="compositionally biased region" description="Low complexity" evidence="1">
    <location>
        <begin position="337"/>
        <end position="350"/>
    </location>
</feature>
<protein>
    <submittedName>
        <fullName evidence="2">Uncharacterized protein</fullName>
    </submittedName>
</protein>
<dbReference type="Proteomes" id="UP000000763">
    <property type="component" value="Chromosome 10"/>
</dbReference>
<dbReference type="EMBL" id="AC098682">
    <property type="protein sequence ID" value="AAM01110.1"/>
    <property type="molecule type" value="Genomic_DNA"/>
</dbReference>
<reference evidence="3" key="2">
    <citation type="journal article" date="2008" name="Nucleic Acids Res.">
        <title>The rice annotation project database (RAP-DB): 2008 update.</title>
        <authorList>
            <consortium name="The rice annotation project (RAP)"/>
        </authorList>
    </citation>
    <scope>GENOME REANNOTATION</scope>
    <source>
        <strain evidence="3">cv. Nipponbare</strain>
    </source>
</reference>
<feature type="region of interest" description="Disordered" evidence="1">
    <location>
        <begin position="54"/>
        <end position="117"/>
    </location>
</feature>
<name>Q8S654_ORYSJ</name>
<organism evidence="2 3">
    <name type="scientific">Oryza sativa subsp. japonica</name>
    <name type="common">Rice</name>
    <dbReference type="NCBI Taxonomy" id="39947"/>
    <lineage>
        <taxon>Eukaryota</taxon>
        <taxon>Viridiplantae</taxon>
        <taxon>Streptophyta</taxon>
        <taxon>Embryophyta</taxon>
        <taxon>Tracheophyta</taxon>
        <taxon>Spermatophyta</taxon>
        <taxon>Magnoliopsida</taxon>
        <taxon>Liliopsida</taxon>
        <taxon>Poales</taxon>
        <taxon>Poaceae</taxon>
        <taxon>BOP clade</taxon>
        <taxon>Oryzoideae</taxon>
        <taxon>Oryzeae</taxon>
        <taxon>Oryzinae</taxon>
        <taxon>Oryza</taxon>
        <taxon>Oryza sativa</taxon>
    </lineage>
</organism>
<feature type="region of interest" description="Disordered" evidence="1">
    <location>
        <begin position="320"/>
        <end position="387"/>
    </location>
</feature>